<keyword evidence="1" id="KW-0732">Signal</keyword>
<organism evidence="2 3">
    <name type="scientific">Pigmentiphaga aceris</name>
    <dbReference type="NCBI Taxonomy" id="1940612"/>
    <lineage>
        <taxon>Bacteria</taxon>
        <taxon>Pseudomonadati</taxon>
        <taxon>Pseudomonadota</taxon>
        <taxon>Betaproteobacteria</taxon>
        <taxon>Burkholderiales</taxon>
        <taxon>Alcaligenaceae</taxon>
        <taxon>Pigmentiphaga</taxon>
    </lineage>
</organism>
<proteinExistence type="predicted"/>
<evidence type="ECO:0000313" key="2">
    <source>
        <dbReference type="EMBL" id="QEI04407.1"/>
    </source>
</evidence>
<dbReference type="KEGG" id="pacr:FXN63_00060"/>
<feature type="chain" id="PRO_5022808069" evidence="1">
    <location>
        <begin position="27"/>
        <end position="101"/>
    </location>
</feature>
<evidence type="ECO:0000313" key="3">
    <source>
        <dbReference type="Proteomes" id="UP000325161"/>
    </source>
</evidence>
<keyword evidence="3" id="KW-1185">Reference proteome</keyword>
<accession>A0A5C0AVK5</accession>
<evidence type="ECO:0000256" key="1">
    <source>
        <dbReference type="SAM" id="SignalP"/>
    </source>
</evidence>
<dbReference type="AlphaFoldDB" id="A0A5C0AVK5"/>
<dbReference type="EMBL" id="CP043046">
    <property type="protein sequence ID" value="QEI04407.1"/>
    <property type="molecule type" value="Genomic_DNA"/>
</dbReference>
<gene>
    <name evidence="2" type="ORF">FXN63_00060</name>
</gene>
<sequence>MKRSARITILSAIATSMLAAGLSANAVPAKRFPPEVEKFLNRAEECEHWAGEEPYDKDRRKEIEAALDELRCDSIEAEKQTLQQRYRKNPAVLKALDDVDP</sequence>
<feature type="signal peptide" evidence="1">
    <location>
        <begin position="1"/>
        <end position="26"/>
    </location>
</feature>
<protein>
    <submittedName>
        <fullName evidence="2">Uncharacterized protein</fullName>
    </submittedName>
</protein>
<reference evidence="2 3" key="1">
    <citation type="submission" date="2019-08" db="EMBL/GenBank/DDBJ databases">
        <title>Amphibian skin-associated Pigmentiphaga: genome sequence and occurrence across geography and hosts.</title>
        <authorList>
            <person name="Bletz M.C."/>
            <person name="Bunk B."/>
            <person name="Sproeer C."/>
            <person name="Biwer P."/>
            <person name="Reiter S."/>
            <person name="Rabemananjara F.C.E."/>
            <person name="Schulz S."/>
            <person name="Overmann J."/>
            <person name="Vences M."/>
        </authorList>
    </citation>
    <scope>NUCLEOTIDE SEQUENCE [LARGE SCALE GENOMIC DNA]</scope>
    <source>
        <strain evidence="2 3">Mada1488</strain>
    </source>
</reference>
<name>A0A5C0AVK5_9BURK</name>
<dbReference type="OrthoDB" id="7284504at2"/>
<dbReference type="Proteomes" id="UP000325161">
    <property type="component" value="Chromosome"/>
</dbReference>
<dbReference type="RefSeq" id="WP_148811672.1">
    <property type="nucleotide sequence ID" value="NZ_CP043046.1"/>
</dbReference>